<keyword evidence="2" id="KW-1185">Reference proteome</keyword>
<comment type="caution">
    <text evidence="1">The sequence shown here is derived from an EMBL/GenBank/DDBJ whole genome shotgun (WGS) entry which is preliminary data.</text>
</comment>
<name>A0A4Z0ZMR1_9LEPT</name>
<reference evidence="1" key="1">
    <citation type="journal article" date="2019" name="PLoS Negl. Trop. Dis.">
        <title>Revisiting the worldwide diversity of Leptospira species in the environment.</title>
        <authorList>
            <person name="Vincent A.T."/>
            <person name="Schiettekatte O."/>
            <person name="Bourhy P."/>
            <person name="Veyrier F.J."/>
            <person name="Picardeau M."/>
        </authorList>
    </citation>
    <scope>NUCLEOTIDE SEQUENCE [LARGE SCALE GENOMIC DNA]</scope>
    <source>
        <strain evidence="1">201702451</strain>
    </source>
</reference>
<gene>
    <name evidence="1" type="ORF">EHQ62_18410</name>
</gene>
<protein>
    <submittedName>
        <fullName evidence="1">Uncharacterized protein</fullName>
    </submittedName>
</protein>
<dbReference type="EMBL" id="RQGH01000040">
    <property type="protein sequence ID" value="TGL56924.1"/>
    <property type="molecule type" value="Genomic_DNA"/>
</dbReference>
<accession>A0A4Z0ZMR1</accession>
<sequence>MKPFFLLLFFSFFLIHPIVSEEKPVPPGPPKEGYFIITYKNYSLNLEIDVNGYSVRSGHSNDDSSGQADINYWIIPGTNKLKVRLSERKTNKKDKNKSDFPKEAEVKLILGQKGQFPDEGVLLHHYEWNETNQTNLGEWKEISFDPPFFPPSELWKQAESLTLNQELETSAIDFLKDFTKVLNTKDHKKILSATAFRAKDTSEVRYYPYNEVDELKSIQGMTKAIGSTWKFNPIKIKFKLICNNQILEITDPKGEPVITSKKGAAIPIYLSRIGGKWVIVR</sequence>
<dbReference type="AlphaFoldDB" id="A0A4Z0ZMR1"/>
<dbReference type="Proteomes" id="UP000297567">
    <property type="component" value="Unassembled WGS sequence"/>
</dbReference>
<evidence type="ECO:0000313" key="2">
    <source>
        <dbReference type="Proteomes" id="UP000297567"/>
    </source>
</evidence>
<evidence type="ECO:0000313" key="1">
    <source>
        <dbReference type="EMBL" id="TGL56924.1"/>
    </source>
</evidence>
<organism evidence="1 2">
    <name type="scientific">Leptospira jelokensis</name>
    <dbReference type="NCBI Taxonomy" id="2484931"/>
    <lineage>
        <taxon>Bacteria</taxon>
        <taxon>Pseudomonadati</taxon>
        <taxon>Spirochaetota</taxon>
        <taxon>Spirochaetia</taxon>
        <taxon>Leptospirales</taxon>
        <taxon>Leptospiraceae</taxon>
        <taxon>Leptospira</taxon>
    </lineage>
</organism>
<proteinExistence type="predicted"/>